<comment type="subcellular location">
    <subcellularLocation>
        <location evidence="1">Nucleus</location>
    </subcellularLocation>
</comment>
<comment type="caution">
    <text evidence="5">The sequence shown here is derived from an EMBL/GenBank/DDBJ whole genome shotgun (WGS) entry which is preliminary data.</text>
</comment>
<organism evidence="5 6">
    <name type="scientific">Trichophyton interdigitale (strain MR816)</name>
    <dbReference type="NCBI Taxonomy" id="1215338"/>
    <lineage>
        <taxon>Eukaryota</taxon>
        <taxon>Fungi</taxon>
        <taxon>Dikarya</taxon>
        <taxon>Ascomycota</taxon>
        <taxon>Pezizomycotina</taxon>
        <taxon>Eurotiomycetes</taxon>
        <taxon>Eurotiomycetidae</taxon>
        <taxon>Onygenales</taxon>
        <taxon>Arthrodermataceae</taxon>
        <taxon>Trichophyton</taxon>
    </lineage>
</organism>
<feature type="compositionally biased region" description="Acidic residues" evidence="3">
    <location>
        <begin position="359"/>
        <end position="373"/>
    </location>
</feature>
<feature type="compositionally biased region" description="Basic and acidic residues" evidence="3">
    <location>
        <begin position="434"/>
        <end position="451"/>
    </location>
</feature>
<sequence>MNNEQFRRLLFDNKTGSASPANITAKKASSSDNAAAKGRSGALGSRMRSSIPMTPRAVSGVDFSRQLAEHRRDSQDQPPSKKFKSSTGPKGFKYAPGYEDRASLRQRNDDKGTDDREERVRGLEELLKLGQIDQPTFDKLRAEIGVGGDISSTHLIKGLDWQLLKRVKAGEDIDARSQDTTPEIPNADDEFERILEEKEKDKVESVEIQSKEKKRGNLAPLAQVGSKKMTRDEILKQLKASRLAQSAQPEPSLGSKFKKIGSTESKKKRWVETDASGRRKEILVITDADGKTKRKVRWLDKQDGANAHLLSVDKNAKPLGMDVPAEVLARVKPTDSLEAEDDEDIFAGVGYDYNPLANADEDEGTSSEEEESDKNDASTPREPPSGSAVGTHDQNKPSSTLRRDYFATGKSKQQPDPSEQESTNRYNPLMSDPTIREALRKASTIRTREPTSDDDTDGVDKRSAEKHKSFLEEAKRREMEDALDMDMGFGDSRFGDDDEEEFLPQGSSQNKRKRGPKKKKGDKNNIGDVLSVLQGRGKG</sequence>
<feature type="compositionally biased region" description="Basic and acidic residues" evidence="3">
    <location>
        <begin position="458"/>
        <end position="480"/>
    </location>
</feature>
<evidence type="ECO:0000256" key="2">
    <source>
        <dbReference type="ARBA" id="ARBA00023242"/>
    </source>
</evidence>
<evidence type="ECO:0000256" key="3">
    <source>
        <dbReference type="SAM" id="MobiDB-lite"/>
    </source>
</evidence>
<feature type="domain" description="RED-like N-terminal" evidence="4">
    <location>
        <begin position="93"/>
        <end position="212"/>
    </location>
</feature>
<evidence type="ECO:0000313" key="5">
    <source>
        <dbReference type="EMBL" id="KDB24530.1"/>
    </source>
</evidence>
<dbReference type="HOGENOM" id="CLU_017393_0_0_1"/>
<feature type="region of interest" description="Disordered" evidence="3">
    <location>
        <begin position="241"/>
        <end position="273"/>
    </location>
</feature>
<dbReference type="AlphaFoldDB" id="A0A059J9K5"/>
<dbReference type="InterPro" id="IPR012916">
    <property type="entry name" value="RED_N"/>
</dbReference>
<dbReference type="PANTHER" id="PTHR12765">
    <property type="entry name" value="RED PROTEIN IK FACTOR CYTOKINE IK"/>
    <property type="match status" value="1"/>
</dbReference>
<feature type="compositionally biased region" description="Basic and acidic residues" evidence="3">
    <location>
        <begin position="1"/>
        <end position="11"/>
    </location>
</feature>
<keyword evidence="6" id="KW-1185">Reference proteome</keyword>
<evidence type="ECO:0000256" key="1">
    <source>
        <dbReference type="ARBA" id="ARBA00004123"/>
    </source>
</evidence>
<dbReference type="EMBL" id="AOKY01000256">
    <property type="protein sequence ID" value="KDB24530.1"/>
    <property type="molecule type" value="Genomic_DNA"/>
</dbReference>
<feature type="region of interest" description="Disordered" evidence="3">
    <location>
        <begin position="205"/>
        <end position="226"/>
    </location>
</feature>
<feature type="compositionally biased region" description="Low complexity" evidence="3">
    <location>
        <begin position="25"/>
        <end position="37"/>
    </location>
</feature>
<dbReference type="OMA" id="LKSTHMV"/>
<evidence type="ECO:0000259" key="4">
    <source>
        <dbReference type="Pfam" id="PF07808"/>
    </source>
</evidence>
<feature type="compositionally biased region" description="Basic residues" evidence="3">
    <location>
        <begin position="510"/>
        <end position="521"/>
    </location>
</feature>
<dbReference type="Pfam" id="PF07808">
    <property type="entry name" value="RED_N"/>
    <property type="match status" value="1"/>
</dbReference>
<dbReference type="GO" id="GO:0005634">
    <property type="term" value="C:nucleus"/>
    <property type="evidence" value="ECO:0007669"/>
    <property type="project" value="UniProtKB-SubCell"/>
</dbReference>
<evidence type="ECO:0000313" key="6">
    <source>
        <dbReference type="Proteomes" id="UP000024533"/>
    </source>
</evidence>
<dbReference type="STRING" id="1215338.A0A059J9K5"/>
<dbReference type="OrthoDB" id="3366823at2759"/>
<name>A0A059J9K5_TRIIM</name>
<gene>
    <name evidence="5" type="ORF">H109_03625</name>
</gene>
<protein>
    <recommendedName>
        <fullName evidence="4">RED-like N-terminal domain-containing protein</fullName>
    </recommendedName>
</protein>
<feature type="region of interest" description="Disordered" evidence="3">
    <location>
        <begin position="330"/>
        <end position="539"/>
    </location>
</feature>
<proteinExistence type="predicted"/>
<dbReference type="InterPro" id="IPR039896">
    <property type="entry name" value="Red-like"/>
</dbReference>
<keyword evidence="2" id="KW-0539">Nucleus</keyword>
<feature type="compositionally biased region" description="Polar residues" evidence="3">
    <location>
        <begin position="410"/>
        <end position="426"/>
    </location>
</feature>
<accession>A0A059J9K5</accession>
<feature type="compositionally biased region" description="Basic and acidic residues" evidence="3">
    <location>
        <begin position="98"/>
        <end position="118"/>
    </location>
</feature>
<reference evidence="5 6" key="1">
    <citation type="submission" date="2014-02" db="EMBL/GenBank/DDBJ databases">
        <title>The Genome Sequence of Trichophyton interdigitale MR816.</title>
        <authorList>
            <consortium name="The Broad Institute Genomics Platform"/>
            <person name="Cuomo C.A."/>
            <person name="White T.C."/>
            <person name="Graser Y."/>
            <person name="Martinez-Rossi N."/>
            <person name="Heitman J."/>
            <person name="Young S.K."/>
            <person name="Zeng Q."/>
            <person name="Gargeya S."/>
            <person name="Abouelleil A."/>
            <person name="Alvarado L."/>
            <person name="Chapman S.B."/>
            <person name="Gainer-Dewar J."/>
            <person name="Goldberg J."/>
            <person name="Griggs A."/>
            <person name="Gujja S."/>
            <person name="Hansen M."/>
            <person name="Howarth C."/>
            <person name="Imamovic A."/>
            <person name="Larimer J."/>
            <person name="Martinez D."/>
            <person name="Murphy C."/>
            <person name="Pearson M.D."/>
            <person name="Persinoti G."/>
            <person name="Poon T."/>
            <person name="Priest M."/>
            <person name="Roberts A.D."/>
            <person name="Saif S."/>
            <person name="Shea T.D."/>
            <person name="Sykes S.N."/>
            <person name="Wortman J."/>
            <person name="Nusbaum C."/>
            <person name="Birren B."/>
        </authorList>
    </citation>
    <scope>NUCLEOTIDE SEQUENCE [LARGE SCALE GENOMIC DNA]</scope>
    <source>
        <strain evidence="5 6">MR816</strain>
    </source>
</reference>
<feature type="region of interest" description="Disordered" evidence="3">
    <location>
        <begin position="1"/>
        <end position="118"/>
    </location>
</feature>
<dbReference type="Proteomes" id="UP000024533">
    <property type="component" value="Unassembled WGS sequence"/>
</dbReference>